<comment type="caution">
    <text evidence="3">The sequence shown here is derived from an EMBL/GenBank/DDBJ whole genome shotgun (WGS) entry which is preliminary data.</text>
</comment>
<keyword evidence="4" id="KW-1185">Reference proteome</keyword>
<dbReference type="InterPro" id="IPR036779">
    <property type="entry name" value="LysM_dom_sf"/>
</dbReference>
<sequence>MKYFFRCVLALFILCVGVEVQAQKQWQKMHKVKRQETLFGIAKKYNLTINELVKANPDMNTPGYELKKGDYIFIPYPSEKTQSAAPKSGKNVNAPTKAVATKVLNVGVMLPLHNDDGDGKRMVEYYRGLLMACDRLKKDGISINMRAWNVPQDADIADVVAKEGAARCDVIFGPLYTKQVGVLSDFARKNNIKLVIPFSISGNDVVLNPNIFQVYQSAETANTEIINQFISRFSSYHVVIIDCNDRTSDKGLFTFGLRKKLEERGIAYNITNLNSSDMMFAKAFSFSKPNVVILNTGRSPELNMTFNKLNTLKTEHPDYVISLFGYTEWMMYAKYNLDKFFAYDTYIPAYFYYNPLSAQTKAFETDYRKWFKSDMMDYMPRFAITGYDHGMYFLRGFYNQGKNFTGADRDKNALQTQMYFRRVGNGGWQNHGYMFVHYNRNRSISTINF</sequence>
<reference evidence="3 4" key="1">
    <citation type="submission" date="2020-05" db="EMBL/GenBank/DDBJ databases">
        <title>Distinct polysaccharide utilization as determinants for interspecies competition between intestinal Prevotella spp.</title>
        <authorList>
            <person name="Galvez E.J.C."/>
            <person name="Iljazovic A."/>
            <person name="Strowig T."/>
        </authorList>
    </citation>
    <scope>NUCLEOTIDE SEQUENCE [LARGE SCALE GENOMIC DNA]</scope>
    <source>
        <strain evidence="3 4">PCHR</strain>
    </source>
</reference>
<organism evidence="3 4">
    <name type="scientific">Xylanibacter caecicola</name>
    <dbReference type="NCBI Taxonomy" id="2736294"/>
    <lineage>
        <taxon>Bacteria</taxon>
        <taxon>Pseudomonadati</taxon>
        <taxon>Bacteroidota</taxon>
        <taxon>Bacteroidia</taxon>
        <taxon>Bacteroidales</taxon>
        <taxon>Prevotellaceae</taxon>
        <taxon>Xylanibacter</taxon>
    </lineage>
</organism>
<name>A0ABX2B6Z2_9BACT</name>
<dbReference type="Gene3D" id="3.40.50.2300">
    <property type="match status" value="2"/>
</dbReference>
<evidence type="ECO:0000256" key="1">
    <source>
        <dbReference type="SAM" id="SignalP"/>
    </source>
</evidence>
<dbReference type="InterPro" id="IPR018392">
    <property type="entry name" value="LysM"/>
</dbReference>
<dbReference type="SUPFAM" id="SSF54106">
    <property type="entry name" value="LysM domain"/>
    <property type="match status" value="1"/>
</dbReference>
<feature type="signal peptide" evidence="1">
    <location>
        <begin position="1"/>
        <end position="22"/>
    </location>
</feature>
<gene>
    <name evidence="3" type="ORF">HPS54_10830</name>
</gene>
<dbReference type="Pfam" id="PF01476">
    <property type="entry name" value="LysM"/>
    <property type="match status" value="1"/>
</dbReference>
<evidence type="ECO:0000313" key="3">
    <source>
        <dbReference type="EMBL" id="NPE25995.1"/>
    </source>
</evidence>
<dbReference type="SUPFAM" id="SSF53822">
    <property type="entry name" value="Periplasmic binding protein-like I"/>
    <property type="match status" value="1"/>
</dbReference>
<feature type="domain" description="LysM" evidence="2">
    <location>
        <begin position="28"/>
        <end position="74"/>
    </location>
</feature>
<proteinExistence type="predicted"/>
<accession>A0ABX2B6Z2</accession>
<dbReference type="CDD" id="cd00118">
    <property type="entry name" value="LysM"/>
    <property type="match status" value="1"/>
</dbReference>
<evidence type="ECO:0000313" key="4">
    <source>
        <dbReference type="Proteomes" id="UP000820977"/>
    </source>
</evidence>
<feature type="chain" id="PRO_5046678978" evidence="1">
    <location>
        <begin position="23"/>
        <end position="449"/>
    </location>
</feature>
<protein>
    <submittedName>
        <fullName evidence="3">ABC transporter substrate-binding protein</fullName>
    </submittedName>
</protein>
<dbReference type="PROSITE" id="PS51782">
    <property type="entry name" value="LYSM"/>
    <property type="match status" value="1"/>
</dbReference>
<evidence type="ECO:0000259" key="2">
    <source>
        <dbReference type="PROSITE" id="PS51782"/>
    </source>
</evidence>
<dbReference type="Gene3D" id="3.10.350.10">
    <property type="entry name" value="LysM domain"/>
    <property type="match status" value="1"/>
</dbReference>
<dbReference type="Proteomes" id="UP000820977">
    <property type="component" value="Unassembled WGS sequence"/>
</dbReference>
<dbReference type="SMART" id="SM00257">
    <property type="entry name" value="LysM"/>
    <property type="match status" value="1"/>
</dbReference>
<keyword evidence="1" id="KW-0732">Signal</keyword>
<dbReference type="InterPro" id="IPR028082">
    <property type="entry name" value="Peripla_BP_I"/>
</dbReference>
<dbReference type="EMBL" id="JABKKJ010000024">
    <property type="protein sequence ID" value="NPE25995.1"/>
    <property type="molecule type" value="Genomic_DNA"/>
</dbReference>